<comment type="caution">
    <text evidence="5">The sequence shown here is derived from an EMBL/GenBank/DDBJ whole genome shotgun (WGS) entry which is preliminary data.</text>
</comment>
<dbReference type="Proteomes" id="UP001418637">
    <property type="component" value="Unassembled WGS sequence"/>
</dbReference>
<keyword evidence="2" id="KW-0238">DNA-binding</keyword>
<evidence type="ECO:0000256" key="2">
    <source>
        <dbReference type="ARBA" id="ARBA00023125"/>
    </source>
</evidence>
<organism evidence="5 6">
    <name type="scientific">Hohaiivirga grylli</name>
    <dbReference type="NCBI Taxonomy" id="3133970"/>
    <lineage>
        <taxon>Bacteria</taxon>
        <taxon>Pseudomonadati</taxon>
        <taxon>Pseudomonadota</taxon>
        <taxon>Alphaproteobacteria</taxon>
        <taxon>Hyphomicrobiales</taxon>
        <taxon>Methylobacteriaceae</taxon>
        <taxon>Hohaiivirga</taxon>
    </lineage>
</organism>
<dbReference type="SUPFAM" id="SSF46689">
    <property type="entry name" value="Homeodomain-like"/>
    <property type="match status" value="2"/>
</dbReference>
<dbReference type="PROSITE" id="PS01124">
    <property type="entry name" value="HTH_ARAC_FAMILY_2"/>
    <property type="match status" value="1"/>
</dbReference>
<dbReference type="PANTHER" id="PTHR46796:SF6">
    <property type="entry name" value="ARAC SUBFAMILY"/>
    <property type="match status" value="1"/>
</dbReference>
<feature type="domain" description="HTH araC/xylS-type" evidence="4">
    <location>
        <begin position="95"/>
        <end position="193"/>
    </location>
</feature>
<accession>A0ABV0BKI2</accession>
<evidence type="ECO:0000256" key="1">
    <source>
        <dbReference type="ARBA" id="ARBA00023015"/>
    </source>
</evidence>
<keyword evidence="6" id="KW-1185">Reference proteome</keyword>
<dbReference type="Gene3D" id="1.10.10.60">
    <property type="entry name" value="Homeodomain-like"/>
    <property type="match status" value="1"/>
</dbReference>
<dbReference type="Pfam" id="PF12833">
    <property type="entry name" value="HTH_18"/>
    <property type="match status" value="1"/>
</dbReference>
<dbReference type="InterPro" id="IPR009057">
    <property type="entry name" value="Homeodomain-like_sf"/>
</dbReference>
<name>A0ABV0BKI2_9HYPH</name>
<keyword evidence="1" id="KW-0805">Transcription regulation</keyword>
<dbReference type="SMART" id="SM00342">
    <property type="entry name" value="HTH_ARAC"/>
    <property type="match status" value="1"/>
</dbReference>
<evidence type="ECO:0000313" key="6">
    <source>
        <dbReference type="Proteomes" id="UP001418637"/>
    </source>
</evidence>
<dbReference type="InterPro" id="IPR050204">
    <property type="entry name" value="AraC_XylS_family_regulators"/>
</dbReference>
<dbReference type="InterPro" id="IPR018060">
    <property type="entry name" value="HTH_AraC"/>
</dbReference>
<gene>
    <name evidence="5" type="ORF">WJT86_10315</name>
</gene>
<reference evidence="5 6" key="1">
    <citation type="submission" date="2024-04" db="EMBL/GenBank/DDBJ databases">
        <title>A novel species isolated from cricket.</title>
        <authorList>
            <person name="Wang H.-C."/>
        </authorList>
    </citation>
    <scope>NUCLEOTIDE SEQUENCE [LARGE SCALE GENOMIC DNA]</scope>
    <source>
        <strain evidence="5 6">WL0021</strain>
    </source>
</reference>
<sequence length="216" mass="24714">MVSVKWSFIAPETKDHVILPDGCVDIIIVTDNNGCENIILTNWDVSPRQICIEQGESFRGYRCKPGVLFNDIDYQELSQNINYVDEVVASGLKRNTEIEDIVAELSDARTSIKQVAKRAWVSPRTLQRWFSDKELLRPEFWKLLGRARQAASALPSYPVLADFALDYGFSDQSHMTREFVRWFGMPPSQLRRNKDQLNLLAQPGLGNWIGEHSSIR</sequence>
<keyword evidence="3" id="KW-0804">Transcription</keyword>
<evidence type="ECO:0000259" key="4">
    <source>
        <dbReference type="PROSITE" id="PS01124"/>
    </source>
</evidence>
<dbReference type="EMBL" id="JBBYXI010000003">
    <property type="protein sequence ID" value="MEN3931449.1"/>
    <property type="molecule type" value="Genomic_DNA"/>
</dbReference>
<proteinExistence type="predicted"/>
<dbReference type="RefSeq" id="WP_346337478.1">
    <property type="nucleotide sequence ID" value="NZ_JBBYXI010000003.1"/>
</dbReference>
<evidence type="ECO:0000313" key="5">
    <source>
        <dbReference type="EMBL" id="MEN3931449.1"/>
    </source>
</evidence>
<evidence type="ECO:0000256" key="3">
    <source>
        <dbReference type="ARBA" id="ARBA00023163"/>
    </source>
</evidence>
<dbReference type="PANTHER" id="PTHR46796">
    <property type="entry name" value="HTH-TYPE TRANSCRIPTIONAL ACTIVATOR RHAS-RELATED"/>
    <property type="match status" value="1"/>
</dbReference>
<protein>
    <submittedName>
        <fullName evidence="5">Helix-turn-helix domain-containing protein</fullName>
    </submittedName>
</protein>